<dbReference type="InterPro" id="IPR015943">
    <property type="entry name" value="WD40/YVTN_repeat-like_dom_sf"/>
</dbReference>
<dbReference type="InterPro" id="IPR011047">
    <property type="entry name" value="Quinoprotein_ADH-like_sf"/>
</dbReference>
<feature type="repeat" description="WD" evidence="3">
    <location>
        <begin position="209"/>
        <end position="250"/>
    </location>
</feature>
<dbReference type="AlphaFoldDB" id="A0A2A6F998"/>
<feature type="repeat" description="WD" evidence="3">
    <location>
        <begin position="378"/>
        <end position="419"/>
    </location>
</feature>
<dbReference type="PROSITE" id="PS00678">
    <property type="entry name" value="WD_REPEATS_1"/>
    <property type="match status" value="4"/>
</dbReference>
<evidence type="ECO:0000256" key="5">
    <source>
        <dbReference type="SAM" id="Phobius"/>
    </source>
</evidence>
<evidence type="ECO:0000313" key="6">
    <source>
        <dbReference type="EMBL" id="PDQ18509.1"/>
    </source>
</evidence>
<dbReference type="PROSITE" id="PS50294">
    <property type="entry name" value="WD_REPEATS_REGION"/>
    <property type="match status" value="4"/>
</dbReference>
<feature type="compositionally biased region" description="Pro residues" evidence="4">
    <location>
        <begin position="179"/>
        <end position="189"/>
    </location>
</feature>
<dbReference type="InterPro" id="IPR019775">
    <property type="entry name" value="WD40_repeat_CS"/>
</dbReference>
<sequence length="508" mass="52599">MNRVVDRLLAALLLAIGVACFATVYLPQGGAAAGEAFASVRLAVFCATGIVSAVAAMLFWLDLLPGRLSHAPGAPLFGRAADTQDAGRPRLRKVFLVLPVVAVLALVADRFGPWSGSGVEAVAPGEPAGQDIANAPPASTPVPALAPPEEAAETPPPEPAPPAAAPAAPVQPPEVALVPPAPAPPPAVVSPPETVAPLPQPVPPLPTEPDGHRDAVVWLAVAPDGRQILSASTDHTIKLWDVGGKRLIRTLGVHKDMARTALFMPDRVSALTAGDDSELVQRQLSDGTVLHVFSSGGNGGVNKLAISPDGKRAVSGHDTGTVIVWDLEKGTVLHVLPGHGWSVSSVAVSPDGRRAVSGSIDGELKLWDLDSGKQLRSWHGHERGTYGAVFTADGHHLVTGSGDYAIKLWNLDDFKEVRRFDGHSGTVYTLTLSPDGKRLASGSLDGTARLWDMDGGNEIAEFDPGTGPIYSVAFAADGTLLTGGYDRSIRDWPAAGGDGVVLFAGAPD</sequence>
<protein>
    <submittedName>
        <fullName evidence="6">Transcriptional regulator</fullName>
    </submittedName>
</protein>
<feature type="transmembrane region" description="Helical" evidence="5">
    <location>
        <begin position="94"/>
        <end position="112"/>
    </location>
</feature>
<feature type="repeat" description="WD" evidence="3">
    <location>
        <begin position="294"/>
        <end position="335"/>
    </location>
</feature>
<dbReference type="Pfam" id="PF00400">
    <property type="entry name" value="WD40"/>
    <property type="match status" value="6"/>
</dbReference>
<feature type="transmembrane region" description="Helical" evidence="5">
    <location>
        <begin position="42"/>
        <end position="61"/>
    </location>
</feature>
<keyword evidence="7" id="KW-1185">Reference proteome</keyword>
<dbReference type="Gene3D" id="2.130.10.10">
    <property type="entry name" value="YVTN repeat-like/Quinoprotein amine dehydrogenase"/>
    <property type="match status" value="3"/>
</dbReference>
<organism evidence="6 7">
    <name type="scientific">Mesorhizobium sanjuanii</name>
    <dbReference type="NCBI Taxonomy" id="2037900"/>
    <lineage>
        <taxon>Bacteria</taxon>
        <taxon>Pseudomonadati</taxon>
        <taxon>Pseudomonadota</taxon>
        <taxon>Alphaproteobacteria</taxon>
        <taxon>Hyphomicrobiales</taxon>
        <taxon>Phyllobacteriaceae</taxon>
        <taxon>Mesorhizobium</taxon>
    </lineage>
</organism>
<dbReference type="PROSITE" id="PS50082">
    <property type="entry name" value="WD_REPEATS_2"/>
    <property type="match status" value="5"/>
</dbReference>
<dbReference type="SUPFAM" id="SSF50998">
    <property type="entry name" value="Quinoprotein alcohol dehydrogenase-like"/>
    <property type="match status" value="1"/>
</dbReference>
<dbReference type="EMBL" id="NWQG01000183">
    <property type="protein sequence ID" value="PDQ18509.1"/>
    <property type="molecule type" value="Genomic_DNA"/>
</dbReference>
<dbReference type="InterPro" id="IPR020472">
    <property type="entry name" value="WD40_PAC1"/>
</dbReference>
<dbReference type="RefSeq" id="WP_097576255.1">
    <property type="nucleotide sequence ID" value="NZ_NWQG01000183.1"/>
</dbReference>
<dbReference type="PANTHER" id="PTHR19848:SF8">
    <property type="entry name" value="F-BOX AND WD REPEAT DOMAIN CONTAINING 7"/>
    <property type="match status" value="1"/>
</dbReference>
<dbReference type="CDD" id="cd00200">
    <property type="entry name" value="WD40"/>
    <property type="match status" value="1"/>
</dbReference>
<evidence type="ECO:0000313" key="7">
    <source>
        <dbReference type="Proteomes" id="UP000219182"/>
    </source>
</evidence>
<feature type="repeat" description="WD" evidence="3">
    <location>
        <begin position="336"/>
        <end position="377"/>
    </location>
</feature>
<dbReference type="PROSITE" id="PS51257">
    <property type="entry name" value="PROKAR_LIPOPROTEIN"/>
    <property type="match status" value="1"/>
</dbReference>
<dbReference type="InterPro" id="IPR001680">
    <property type="entry name" value="WD40_rpt"/>
</dbReference>
<evidence type="ECO:0000256" key="2">
    <source>
        <dbReference type="ARBA" id="ARBA00022737"/>
    </source>
</evidence>
<feature type="region of interest" description="Disordered" evidence="4">
    <location>
        <begin position="122"/>
        <end position="195"/>
    </location>
</feature>
<gene>
    <name evidence="6" type="ORF">CN311_24495</name>
</gene>
<keyword evidence="5" id="KW-0812">Transmembrane</keyword>
<keyword evidence="1 3" id="KW-0853">WD repeat</keyword>
<keyword evidence="5" id="KW-0472">Membrane</keyword>
<keyword evidence="5" id="KW-1133">Transmembrane helix</keyword>
<keyword evidence="2" id="KW-0677">Repeat</keyword>
<dbReference type="Proteomes" id="UP000219182">
    <property type="component" value="Unassembled WGS sequence"/>
</dbReference>
<dbReference type="PANTHER" id="PTHR19848">
    <property type="entry name" value="WD40 REPEAT PROTEIN"/>
    <property type="match status" value="1"/>
</dbReference>
<proteinExistence type="predicted"/>
<accession>A0A2A6F998</accession>
<evidence type="ECO:0000256" key="1">
    <source>
        <dbReference type="ARBA" id="ARBA00022574"/>
    </source>
</evidence>
<feature type="repeat" description="WD" evidence="3">
    <location>
        <begin position="420"/>
        <end position="461"/>
    </location>
</feature>
<dbReference type="PRINTS" id="PR00320">
    <property type="entry name" value="GPROTEINBRPT"/>
</dbReference>
<evidence type="ECO:0000256" key="3">
    <source>
        <dbReference type="PROSITE-ProRule" id="PRU00221"/>
    </source>
</evidence>
<feature type="compositionally biased region" description="Pro residues" evidence="4">
    <location>
        <begin position="154"/>
        <end position="172"/>
    </location>
</feature>
<evidence type="ECO:0000256" key="4">
    <source>
        <dbReference type="SAM" id="MobiDB-lite"/>
    </source>
</evidence>
<name>A0A2A6F998_9HYPH</name>
<comment type="caution">
    <text evidence="6">The sequence shown here is derived from an EMBL/GenBank/DDBJ whole genome shotgun (WGS) entry which is preliminary data.</text>
</comment>
<reference evidence="6 7" key="1">
    <citation type="submission" date="2017-09" db="EMBL/GenBank/DDBJ databases">
        <title>Mesorhizobum sanjuanii sp. nov. isolated from nodules of Lotus tenuis in saline-alkaline lowlands of Flooding Pampa.</title>
        <authorList>
            <person name="Sannazzaro A.I."/>
            <person name="Torres Tejerizo G.A."/>
            <person name="Fontana F."/>
            <person name="Cumpa Velazquez L.M."/>
            <person name="Hansen L."/>
            <person name="Pistorio M."/>
            <person name="Estrella M.J."/>
        </authorList>
    </citation>
    <scope>NUCLEOTIDE SEQUENCE [LARGE SCALE GENOMIC DNA]</scope>
    <source>
        <strain evidence="6 7">BSA136</strain>
    </source>
</reference>
<dbReference type="SMART" id="SM00320">
    <property type="entry name" value="WD40"/>
    <property type="match status" value="7"/>
</dbReference>